<dbReference type="STRING" id="1802319.A2928_03165"/>
<proteinExistence type="inferred from homology"/>
<comment type="caution">
    <text evidence="4">The sequence shown here is derived from an EMBL/GenBank/DDBJ whole genome shotgun (WGS) entry which is preliminary data.</text>
</comment>
<dbReference type="Gene3D" id="2.40.50.100">
    <property type="match status" value="2"/>
</dbReference>
<dbReference type="GO" id="GO:0016020">
    <property type="term" value="C:membrane"/>
    <property type="evidence" value="ECO:0007669"/>
    <property type="project" value="InterPro"/>
</dbReference>
<gene>
    <name evidence="4" type="ORF">A2928_03165</name>
</gene>
<dbReference type="NCBIfam" id="TIGR01730">
    <property type="entry name" value="RND_mfp"/>
    <property type="match status" value="1"/>
</dbReference>
<dbReference type="PANTHER" id="PTHR32347:SF23">
    <property type="entry name" value="BLL5650 PROTEIN"/>
    <property type="match status" value="1"/>
</dbReference>
<evidence type="ECO:0000313" key="5">
    <source>
        <dbReference type="Proteomes" id="UP000176221"/>
    </source>
</evidence>
<dbReference type="EMBL" id="MHRX01000013">
    <property type="protein sequence ID" value="OHA34239.1"/>
    <property type="molecule type" value="Genomic_DNA"/>
</dbReference>
<evidence type="ECO:0000256" key="2">
    <source>
        <dbReference type="ARBA" id="ARBA00009477"/>
    </source>
</evidence>
<evidence type="ECO:0000256" key="1">
    <source>
        <dbReference type="ARBA" id="ARBA00004196"/>
    </source>
</evidence>
<dbReference type="Gene3D" id="1.10.287.470">
    <property type="entry name" value="Helix hairpin bin"/>
    <property type="match status" value="1"/>
</dbReference>
<name>A0A1G2NFL6_9BACT</name>
<dbReference type="Gene3D" id="2.40.420.20">
    <property type="match status" value="1"/>
</dbReference>
<dbReference type="SUPFAM" id="SSF111369">
    <property type="entry name" value="HlyD-like secretion proteins"/>
    <property type="match status" value="1"/>
</dbReference>
<dbReference type="InterPro" id="IPR006143">
    <property type="entry name" value="RND_pump_MFP"/>
</dbReference>
<comment type="similarity">
    <text evidence="2">Belongs to the membrane fusion protein (MFP) (TC 8.A.1) family.</text>
</comment>
<evidence type="ECO:0000256" key="3">
    <source>
        <dbReference type="ARBA" id="ARBA00023054"/>
    </source>
</evidence>
<comment type="subcellular location">
    <subcellularLocation>
        <location evidence="1">Cell envelope</location>
    </subcellularLocation>
</comment>
<evidence type="ECO:0008006" key="6">
    <source>
        <dbReference type="Google" id="ProtNLM"/>
    </source>
</evidence>
<dbReference type="AlphaFoldDB" id="A0A1G2NFL6"/>
<dbReference type="GO" id="GO:0030313">
    <property type="term" value="C:cell envelope"/>
    <property type="evidence" value="ECO:0007669"/>
    <property type="project" value="UniProtKB-SubCell"/>
</dbReference>
<dbReference type="InterPro" id="IPR050465">
    <property type="entry name" value="UPF0194_transport"/>
</dbReference>
<evidence type="ECO:0000313" key="4">
    <source>
        <dbReference type="EMBL" id="OHA34239.1"/>
    </source>
</evidence>
<dbReference type="Proteomes" id="UP000176221">
    <property type="component" value="Unassembled WGS sequence"/>
</dbReference>
<dbReference type="PANTHER" id="PTHR32347">
    <property type="entry name" value="EFFLUX SYSTEM COMPONENT YKNX-RELATED"/>
    <property type="match status" value="1"/>
</dbReference>
<keyword evidence="3" id="KW-0175">Coiled coil</keyword>
<organism evidence="4 5">
    <name type="scientific">Candidatus Taylorbacteria bacterium RIFCSPLOWO2_01_FULL_45_15b</name>
    <dbReference type="NCBI Taxonomy" id="1802319"/>
    <lineage>
        <taxon>Bacteria</taxon>
        <taxon>Candidatus Tayloriibacteriota</taxon>
    </lineage>
</organism>
<dbReference type="Gene3D" id="2.40.30.170">
    <property type="match status" value="1"/>
</dbReference>
<reference evidence="4 5" key="1">
    <citation type="journal article" date="2016" name="Nat. Commun.">
        <title>Thousands of microbial genomes shed light on interconnected biogeochemical processes in an aquifer system.</title>
        <authorList>
            <person name="Anantharaman K."/>
            <person name="Brown C.T."/>
            <person name="Hug L.A."/>
            <person name="Sharon I."/>
            <person name="Castelle C.J."/>
            <person name="Probst A.J."/>
            <person name="Thomas B.C."/>
            <person name="Singh A."/>
            <person name="Wilkins M.J."/>
            <person name="Karaoz U."/>
            <person name="Brodie E.L."/>
            <person name="Williams K.H."/>
            <person name="Hubbard S.S."/>
            <person name="Banfield J.F."/>
        </authorList>
    </citation>
    <scope>NUCLEOTIDE SEQUENCE [LARGE SCALE GENOMIC DNA]</scope>
</reference>
<protein>
    <recommendedName>
        <fullName evidence="6">RND efflux pump membrane fusion protein barrel-sandwich domain-containing protein</fullName>
    </recommendedName>
</protein>
<accession>A0A1G2NFL6</accession>
<dbReference type="GO" id="GO:0022857">
    <property type="term" value="F:transmembrane transporter activity"/>
    <property type="evidence" value="ECO:0007669"/>
    <property type="project" value="InterPro"/>
</dbReference>
<sequence length="514" mass="55601">MKAIFGRHKALVFFVAVIFAAVIFGVFGRGDKIEETIFVQKSDIRSVVSVTGRVAPAAEVDLSFEKTGRVTSVRSEIGSSVFAGQIILSISAGDIFANKSQAEARLATEEARLLKIKMGAKPEEIAVYESKRDSAINSVALARASYVEEIVAVRSAGEEAVHKNADAFFSNPNSSSPQLNLPVRDSSARTTLQFDRMRIEGVLILWTDSAKNFNAEDDLNGAVETLFINLNDIKSFLERLSLVINSLEPSSSLPSATLDLYRQSISTARGNVLDAISSLQSKKDAYEKALAARDIAERELTLSKTGATKEDILIQEAVILEARSQIDLYNAELSKYSIRAPFSGVVADLDAEVGETVSAGSPVVSLISRARFEIEAFVPEVDIARIKKGALASVTLDAYGEDEMFAATVADIRPTATILEGVPTYLTTFIFANDDPRILSGMTANVEIIVDEKKGVLVVPQRAIESRDENKFVQALISGEVVEIEVTTGLRSAEGEIEIVSGLREGDKVLVSPR</sequence>